<feature type="domain" description="CENP-V/GFA" evidence="5">
    <location>
        <begin position="11"/>
        <end position="145"/>
    </location>
</feature>
<name>A0A4Q2L851_9MICO</name>
<evidence type="ECO:0000256" key="1">
    <source>
        <dbReference type="ARBA" id="ARBA00005495"/>
    </source>
</evidence>
<dbReference type="Proteomes" id="UP000293865">
    <property type="component" value="Unassembled WGS sequence"/>
</dbReference>
<dbReference type="OrthoDB" id="9807246at2"/>
<accession>A0A4Q2L851</accession>
<dbReference type="PANTHER" id="PTHR33337">
    <property type="entry name" value="GFA DOMAIN-CONTAINING PROTEIN"/>
    <property type="match status" value="1"/>
</dbReference>
<sequence>MTTNSTAATVMRGSCSCGANTFEVKAGVGMQRFYCHCLYCQQFMGKPFTDVTFVRAKNVVINGEHATFDNPKLLPSGFAHGRGSRFGNPDKGRFAKCAPLDRGRCDDCGQPFIETIGGSAGMVFIPSANFEDQDALPPVQRHIYYRLREQDVADDLPKHHYFASSQLAIARMIGRVLRGG</sequence>
<keyword evidence="7" id="KW-1185">Reference proteome</keyword>
<comment type="similarity">
    <text evidence="1">Belongs to the Gfa family.</text>
</comment>
<evidence type="ECO:0000313" key="6">
    <source>
        <dbReference type="EMBL" id="RXZ72521.1"/>
    </source>
</evidence>
<dbReference type="Pfam" id="PF04828">
    <property type="entry name" value="GFA"/>
    <property type="match status" value="1"/>
</dbReference>
<evidence type="ECO:0000256" key="4">
    <source>
        <dbReference type="ARBA" id="ARBA00023239"/>
    </source>
</evidence>
<dbReference type="InterPro" id="IPR006913">
    <property type="entry name" value="CENP-V/GFA"/>
</dbReference>
<gene>
    <name evidence="6" type="ORF">ESP51_03385</name>
</gene>
<dbReference type="RefSeq" id="WP_129519485.1">
    <property type="nucleotide sequence ID" value="NZ_SDPN01000004.1"/>
</dbReference>
<dbReference type="GO" id="GO:0016846">
    <property type="term" value="F:carbon-sulfur lyase activity"/>
    <property type="evidence" value="ECO:0007669"/>
    <property type="project" value="InterPro"/>
</dbReference>
<organism evidence="6 7">
    <name type="scientific">Agromyces albus</name>
    <dbReference type="NCBI Taxonomy" id="205332"/>
    <lineage>
        <taxon>Bacteria</taxon>
        <taxon>Bacillati</taxon>
        <taxon>Actinomycetota</taxon>
        <taxon>Actinomycetes</taxon>
        <taxon>Micrococcales</taxon>
        <taxon>Microbacteriaceae</taxon>
        <taxon>Agromyces</taxon>
    </lineage>
</organism>
<dbReference type="PANTHER" id="PTHR33337:SF40">
    <property type="entry name" value="CENP-V_GFA DOMAIN-CONTAINING PROTEIN-RELATED"/>
    <property type="match status" value="1"/>
</dbReference>
<reference evidence="6 7" key="1">
    <citation type="submission" date="2019-01" db="EMBL/GenBank/DDBJ databases">
        <title>Agromyces.</title>
        <authorList>
            <person name="Li J."/>
        </authorList>
    </citation>
    <scope>NUCLEOTIDE SEQUENCE [LARGE SCALE GENOMIC DNA]</scope>
    <source>
        <strain evidence="6 7">DSM 15934</strain>
    </source>
</reference>
<proteinExistence type="inferred from homology"/>
<dbReference type="InterPro" id="IPR011057">
    <property type="entry name" value="Mss4-like_sf"/>
</dbReference>
<evidence type="ECO:0000256" key="2">
    <source>
        <dbReference type="ARBA" id="ARBA00022723"/>
    </source>
</evidence>
<dbReference type="EMBL" id="SDPN01000004">
    <property type="protein sequence ID" value="RXZ72521.1"/>
    <property type="molecule type" value="Genomic_DNA"/>
</dbReference>
<keyword evidence="4" id="KW-0456">Lyase</keyword>
<dbReference type="PROSITE" id="PS51891">
    <property type="entry name" value="CENP_V_GFA"/>
    <property type="match status" value="1"/>
</dbReference>
<keyword evidence="2" id="KW-0479">Metal-binding</keyword>
<comment type="caution">
    <text evidence="6">The sequence shown here is derived from an EMBL/GenBank/DDBJ whole genome shotgun (WGS) entry which is preliminary data.</text>
</comment>
<keyword evidence="3" id="KW-0862">Zinc</keyword>
<evidence type="ECO:0000259" key="5">
    <source>
        <dbReference type="PROSITE" id="PS51891"/>
    </source>
</evidence>
<dbReference type="SUPFAM" id="SSF51316">
    <property type="entry name" value="Mss4-like"/>
    <property type="match status" value="1"/>
</dbReference>
<protein>
    <recommendedName>
        <fullName evidence="5">CENP-V/GFA domain-containing protein</fullName>
    </recommendedName>
</protein>
<evidence type="ECO:0000256" key="3">
    <source>
        <dbReference type="ARBA" id="ARBA00022833"/>
    </source>
</evidence>
<dbReference type="Gene3D" id="3.90.1590.10">
    <property type="entry name" value="glutathione-dependent formaldehyde- activating enzyme (gfa)"/>
    <property type="match status" value="1"/>
</dbReference>
<evidence type="ECO:0000313" key="7">
    <source>
        <dbReference type="Proteomes" id="UP000293865"/>
    </source>
</evidence>
<dbReference type="AlphaFoldDB" id="A0A4Q2L851"/>
<dbReference type="GO" id="GO:0046872">
    <property type="term" value="F:metal ion binding"/>
    <property type="evidence" value="ECO:0007669"/>
    <property type="project" value="UniProtKB-KW"/>
</dbReference>